<dbReference type="CDD" id="cd21109">
    <property type="entry name" value="SPASM"/>
    <property type="match status" value="1"/>
</dbReference>
<dbReference type="InterPro" id="IPR058240">
    <property type="entry name" value="rSAM_sf"/>
</dbReference>
<dbReference type="PANTHER" id="PTHR11228:SF7">
    <property type="entry name" value="PQQA PEPTIDE CYCLASE"/>
    <property type="match status" value="1"/>
</dbReference>
<dbReference type="PANTHER" id="PTHR11228">
    <property type="entry name" value="RADICAL SAM DOMAIN PROTEIN"/>
    <property type="match status" value="1"/>
</dbReference>
<dbReference type="AlphaFoldDB" id="A0A0F9B7R4"/>
<feature type="domain" description="4Fe4S-binding SPASM" evidence="1">
    <location>
        <begin position="315"/>
        <end position="381"/>
    </location>
</feature>
<feature type="non-terminal residue" evidence="2">
    <location>
        <position position="1"/>
    </location>
</feature>
<evidence type="ECO:0000313" key="2">
    <source>
        <dbReference type="EMBL" id="KKK80521.1"/>
    </source>
</evidence>
<reference evidence="2" key="1">
    <citation type="journal article" date="2015" name="Nature">
        <title>Complex archaea that bridge the gap between prokaryotes and eukaryotes.</title>
        <authorList>
            <person name="Spang A."/>
            <person name="Saw J.H."/>
            <person name="Jorgensen S.L."/>
            <person name="Zaremba-Niedzwiedzka K."/>
            <person name="Martijn J."/>
            <person name="Lind A.E."/>
            <person name="van Eijk R."/>
            <person name="Schleper C."/>
            <person name="Guy L."/>
            <person name="Ettema T.J."/>
        </authorList>
    </citation>
    <scope>NUCLEOTIDE SEQUENCE</scope>
</reference>
<comment type="caution">
    <text evidence="2">The sequence shown here is derived from an EMBL/GenBank/DDBJ whole genome shotgun (WGS) entry which is preliminary data.</text>
</comment>
<dbReference type="EMBL" id="LAZR01053544">
    <property type="protein sequence ID" value="KKK80521.1"/>
    <property type="molecule type" value="Genomic_DNA"/>
</dbReference>
<evidence type="ECO:0000259" key="1">
    <source>
        <dbReference type="Pfam" id="PF13186"/>
    </source>
</evidence>
<organism evidence="2">
    <name type="scientific">marine sediment metagenome</name>
    <dbReference type="NCBI Taxonomy" id="412755"/>
    <lineage>
        <taxon>unclassified sequences</taxon>
        <taxon>metagenomes</taxon>
        <taxon>ecological metagenomes</taxon>
    </lineage>
</organism>
<proteinExistence type="predicted"/>
<dbReference type="Gene3D" id="3.20.20.70">
    <property type="entry name" value="Aldolase class I"/>
    <property type="match status" value="1"/>
</dbReference>
<dbReference type="InterPro" id="IPR023885">
    <property type="entry name" value="4Fe4S-binding_SPASM_dom"/>
</dbReference>
<sequence length="393" mass="45773">DNTISTGSESFWDFIEIQKNEKTQKIQDADARKYKNKIFVSLNEHINALNFKLKFKLNKIFQEECIKIYDEILDFLSFYEFYKSFGARKVKNPNYIAASLIYFNFARLGENKARKDLAKALNLSLSSLNSVCSTVSRHLKGIPGYYFILDLINADRLTEDEYLSLLESNVDEYIGYAMKKGIIVSSLHTNGILLTEQISQSLIDSGLTLIIFSIDAINEGTYQEIRRNKDYNKIIKNIYKLIELKQKTNSKFPFIRVSFSKNKVNYRDLPQFIKYWEDKIDDISISSFCNPFVGKRKYYEMEEIYRLESSYLGTCYEPNQRLIVFSNGNVGPCCSFFAEELIVGNIYKDSIYDIWNGVQMEDIRLSVNGNILQQTIVCRKCRFSKVDNFLENN</sequence>
<accession>A0A0F9B7R4</accession>
<protein>
    <recommendedName>
        <fullName evidence="1">4Fe4S-binding SPASM domain-containing protein</fullName>
    </recommendedName>
</protein>
<dbReference type="SUPFAM" id="SSF102114">
    <property type="entry name" value="Radical SAM enzymes"/>
    <property type="match status" value="1"/>
</dbReference>
<gene>
    <name evidence="2" type="ORF">LCGC14_2822660</name>
</gene>
<dbReference type="InterPro" id="IPR013785">
    <property type="entry name" value="Aldolase_TIM"/>
</dbReference>
<dbReference type="InterPro" id="IPR050377">
    <property type="entry name" value="Radical_SAM_PqqE_MftC-like"/>
</dbReference>
<dbReference type="Pfam" id="PF13186">
    <property type="entry name" value="SPASM"/>
    <property type="match status" value="1"/>
</dbReference>
<name>A0A0F9B7R4_9ZZZZ</name>